<proteinExistence type="predicted"/>
<dbReference type="SUPFAM" id="SSF54236">
    <property type="entry name" value="Ubiquitin-like"/>
    <property type="match status" value="1"/>
</dbReference>
<name>A0A422PQN9_9TRYP</name>
<evidence type="ECO:0000259" key="2">
    <source>
        <dbReference type="PROSITE" id="PS50053"/>
    </source>
</evidence>
<dbReference type="InterPro" id="IPR000626">
    <property type="entry name" value="Ubiquitin-like_dom"/>
</dbReference>
<dbReference type="Proteomes" id="UP000284403">
    <property type="component" value="Unassembled WGS sequence"/>
</dbReference>
<organism evidence="3 4">
    <name type="scientific">Trypanosoma conorhini</name>
    <dbReference type="NCBI Taxonomy" id="83891"/>
    <lineage>
        <taxon>Eukaryota</taxon>
        <taxon>Discoba</taxon>
        <taxon>Euglenozoa</taxon>
        <taxon>Kinetoplastea</taxon>
        <taxon>Metakinetoplastina</taxon>
        <taxon>Trypanosomatida</taxon>
        <taxon>Trypanosomatidae</taxon>
        <taxon>Trypanosoma</taxon>
    </lineage>
</organism>
<dbReference type="GeneID" id="40317493"/>
<keyword evidence="4" id="KW-1185">Reference proteome</keyword>
<evidence type="ECO:0000313" key="3">
    <source>
        <dbReference type="EMBL" id="RNF20053.1"/>
    </source>
</evidence>
<dbReference type="InterPro" id="IPR029071">
    <property type="entry name" value="Ubiquitin-like_domsf"/>
</dbReference>
<dbReference type="AlphaFoldDB" id="A0A422PQN9"/>
<accession>A0A422PQN9</accession>
<feature type="domain" description="Ubiquitin-like" evidence="2">
    <location>
        <begin position="405"/>
        <end position="461"/>
    </location>
</feature>
<protein>
    <recommendedName>
        <fullName evidence="2">Ubiquitin-like domain-containing protein</fullName>
    </recommendedName>
</protein>
<evidence type="ECO:0000256" key="1">
    <source>
        <dbReference type="SAM" id="MobiDB-lite"/>
    </source>
</evidence>
<comment type="caution">
    <text evidence="3">The sequence shown here is derived from an EMBL/GenBank/DDBJ whole genome shotgun (WGS) entry which is preliminary data.</text>
</comment>
<evidence type="ECO:0000313" key="4">
    <source>
        <dbReference type="Proteomes" id="UP000284403"/>
    </source>
</evidence>
<dbReference type="OrthoDB" id="273177at2759"/>
<reference evidence="3 4" key="1">
    <citation type="journal article" date="2018" name="BMC Genomics">
        <title>Genomic comparison of Trypanosoma conorhini and Trypanosoma rangeli to Trypanosoma cruzi strains of high and low virulence.</title>
        <authorList>
            <person name="Bradwell K.R."/>
            <person name="Koparde V.N."/>
            <person name="Matveyev A.V."/>
            <person name="Serrano M.G."/>
            <person name="Alves J.M."/>
            <person name="Parikh H."/>
            <person name="Huang B."/>
            <person name="Lee V."/>
            <person name="Espinosa-Alvarez O."/>
            <person name="Ortiz P.A."/>
            <person name="Costa-Martins A.G."/>
            <person name="Teixeira M.M."/>
            <person name="Buck G.A."/>
        </authorList>
    </citation>
    <scope>NUCLEOTIDE SEQUENCE [LARGE SCALE GENOMIC DNA]</scope>
    <source>
        <strain evidence="3 4">025E</strain>
    </source>
</reference>
<dbReference type="EMBL" id="MKKU01000188">
    <property type="protein sequence ID" value="RNF20053.1"/>
    <property type="molecule type" value="Genomic_DNA"/>
</dbReference>
<dbReference type="RefSeq" id="XP_029229078.1">
    <property type="nucleotide sequence ID" value="XM_029370799.1"/>
</dbReference>
<feature type="compositionally biased region" description="Low complexity" evidence="1">
    <location>
        <begin position="279"/>
        <end position="290"/>
    </location>
</feature>
<dbReference type="PROSITE" id="PS50053">
    <property type="entry name" value="UBIQUITIN_2"/>
    <property type="match status" value="1"/>
</dbReference>
<feature type="region of interest" description="Disordered" evidence="1">
    <location>
        <begin position="265"/>
        <end position="290"/>
    </location>
</feature>
<sequence length="470" mass="50741">MPSRCGDRGDPAAVALYGGGSEYCNGVGSRTNQLYARYYCNGGSTESHYHHQLETNITTTTTTNSNGRVVSSPLQVVTRNTHDDAEEELCSPRLNVQARYRLHSPTHSNRACDPHLSTSPPCAWSSNSSCYGDMKQNRFATRPTSSASIPVKKEGDFVGSLGSRGMPTFAGSYAPSGFAMPPALACSATPPMNEAVLRSPHPNPRVTPQSLGSPMSGLRGAEFVSPASFSISSPLHNEIIPVQNSPMTMSGGAGKLWGRGVVAEQQPQGRQAKAGASGGDDISSISGSSTSTIRDDLTLCPKDGLCTQINDRKHQRKYAHTCRLFPCYHGHVARHGKLFRHAPGQIAQSDALANVKGTPKTFPAEALASVNFSSISPQAINAYRIVVSHGDQSYEIFGDWQNVRVHTFKRYLHQVYKIPPSSQVLVRVDGAVPLDDELEPVSRYGVKPDTIITLKRKEDEGPPRVPLDDL</sequence>
<gene>
    <name evidence="3" type="ORF">Tco025E_03882</name>
</gene>